<feature type="compositionally biased region" description="Basic residues" evidence="1">
    <location>
        <begin position="237"/>
        <end position="248"/>
    </location>
</feature>
<keyword evidence="2" id="KW-1133">Transmembrane helix</keyword>
<feature type="compositionally biased region" description="Acidic residues" evidence="1">
    <location>
        <begin position="205"/>
        <end position="223"/>
    </location>
</feature>
<dbReference type="RefSeq" id="XP_060322456.1">
    <property type="nucleotide sequence ID" value="XM_060470499.1"/>
</dbReference>
<feature type="compositionally biased region" description="Basic residues" evidence="1">
    <location>
        <begin position="164"/>
        <end position="185"/>
    </location>
</feature>
<keyword evidence="2" id="KW-0472">Membrane</keyword>
<feature type="transmembrane region" description="Helical" evidence="2">
    <location>
        <begin position="20"/>
        <end position="46"/>
    </location>
</feature>
<dbReference type="EMBL" id="JAUEPS010000117">
    <property type="protein sequence ID" value="KAK0437090.1"/>
    <property type="molecule type" value="Genomic_DNA"/>
</dbReference>
<dbReference type="AlphaFoldDB" id="A0AA39MKU2"/>
<feature type="transmembrane region" description="Helical" evidence="2">
    <location>
        <begin position="58"/>
        <end position="82"/>
    </location>
</feature>
<accession>A0AA39MKU2</accession>
<evidence type="ECO:0000256" key="1">
    <source>
        <dbReference type="SAM" id="MobiDB-lite"/>
    </source>
</evidence>
<dbReference type="Proteomes" id="UP001175211">
    <property type="component" value="Unassembled WGS sequence"/>
</dbReference>
<comment type="caution">
    <text evidence="3">The sequence shown here is derived from an EMBL/GenBank/DDBJ whole genome shotgun (WGS) entry which is preliminary data.</text>
</comment>
<evidence type="ECO:0000313" key="3">
    <source>
        <dbReference type="EMBL" id="KAK0437090.1"/>
    </source>
</evidence>
<evidence type="ECO:0000313" key="4">
    <source>
        <dbReference type="Proteomes" id="UP001175211"/>
    </source>
</evidence>
<name>A0AA39MKU2_ARMTA</name>
<gene>
    <name evidence="3" type="ORF">EV420DRAFT_1487276</name>
</gene>
<feature type="region of interest" description="Disordered" evidence="1">
    <location>
        <begin position="145"/>
        <end position="280"/>
    </location>
</feature>
<reference evidence="3" key="1">
    <citation type="submission" date="2023-06" db="EMBL/GenBank/DDBJ databases">
        <authorList>
            <consortium name="Lawrence Berkeley National Laboratory"/>
            <person name="Ahrendt S."/>
            <person name="Sahu N."/>
            <person name="Indic B."/>
            <person name="Wong-Bajracharya J."/>
            <person name="Merenyi Z."/>
            <person name="Ke H.-M."/>
            <person name="Monk M."/>
            <person name="Kocsube S."/>
            <person name="Drula E."/>
            <person name="Lipzen A."/>
            <person name="Balint B."/>
            <person name="Henrissat B."/>
            <person name="Andreopoulos B."/>
            <person name="Martin F.M."/>
            <person name="Harder C.B."/>
            <person name="Rigling D."/>
            <person name="Ford K.L."/>
            <person name="Foster G.D."/>
            <person name="Pangilinan J."/>
            <person name="Papanicolaou A."/>
            <person name="Barry K."/>
            <person name="LaButti K."/>
            <person name="Viragh M."/>
            <person name="Koriabine M."/>
            <person name="Yan M."/>
            <person name="Riley R."/>
            <person name="Champramary S."/>
            <person name="Plett K.L."/>
            <person name="Tsai I.J."/>
            <person name="Slot J."/>
            <person name="Sipos G."/>
            <person name="Plett J."/>
            <person name="Nagy L.G."/>
            <person name="Grigoriev I.V."/>
        </authorList>
    </citation>
    <scope>NUCLEOTIDE SEQUENCE</scope>
    <source>
        <strain evidence="3">CCBAS 213</strain>
    </source>
</reference>
<keyword evidence="2" id="KW-0812">Transmembrane</keyword>
<dbReference type="GeneID" id="85354047"/>
<organism evidence="3 4">
    <name type="scientific">Armillaria tabescens</name>
    <name type="common">Ringless honey mushroom</name>
    <name type="synonym">Agaricus tabescens</name>
    <dbReference type="NCBI Taxonomy" id="1929756"/>
    <lineage>
        <taxon>Eukaryota</taxon>
        <taxon>Fungi</taxon>
        <taxon>Dikarya</taxon>
        <taxon>Basidiomycota</taxon>
        <taxon>Agaricomycotina</taxon>
        <taxon>Agaricomycetes</taxon>
        <taxon>Agaricomycetidae</taxon>
        <taxon>Agaricales</taxon>
        <taxon>Marasmiineae</taxon>
        <taxon>Physalacriaceae</taxon>
        <taxon>Desarmillaria</taxon>
    </lineage>
</organism>
<proteinExistence type="predicted"/>
<sequence length="710" mass="79303">MPPQSSETWGILLASSSHAIAFHAFRWFLVLMILLFLPVLGIVSIVPMLTHQLSVKYLQLMGSLVGALVLSYFYLVATLFIYGTRQNSESDQEMQGLDSANGPETKTVFVMGASTRTISVSSPEACALDKNRRLKDASEIDWYEDGDDATPMVAAGPSTERSGRGQRKKNTKRLKASITKGKKKAVKDGAGSGEESGSDYADTSGLEESDLESEVEIPNDELADSLSSKTLPQGSSHTKKPPQKKRKSTNTPVTHGDHDKMTNPVIGKDTEPQASPTDNSHKTNLIYHFYEIWPTNAHGEPGLITHLKRHAPAMYQLYEIMKSCSDPPTEEEIQIASAQKVLDPKAAARYLEKLSKASGDLDAAFTCEAVQAAGAWDQKKFETLLIEWIIACDQPFEEVKCPEFRRLLEYTHHPSLSLHIPSADTIQWKIMKMRDELTKSLRVFFKLLEGIGAISKGDGQKAKESRMASYQDSISAPLNAAHDEEAALFDEVESDSDEVDELDSWNRLSGIQTVVSKILGRAFKYHNTVDQFVAINKDLHALELSNEDWEAISMDDIKKIIATLPMSTPPELKQGLLDAHRKLSNYYYKYDESPFYTWAALLDPRILYTKGLKRDYKNDLDLDTLTLLCHPPDHQDQGKLKMSLNTISHSQKRIFGPQIPSIGGIFVAMISLDFHALLMIYCQFLHRLCLVQNAVEELLANDEEEENFAP</sequence>
<evidence type="ECO:0000256" key="2">
    <source>
        <dbReference type="SAM" id="Phobius"/>
    </source>
</evidence>
<keyword evidence="4" id="KW-1185">Reference proteome</keyword>
<feature type="compositionally biased region" description="Polar residues" evidence="1">
    <location>
        <begin position="225"/>
        <end position="236"/>
    </location>
</feature>
<protein>
    <submittedName>
        <fullName evidence="3">Uncharacterized protein</fullName>
    </submittedName>
</protein>